<dbReference type="InterPro" id="IPR036390">
    <property type="entry name" value="WH_DNA-bd_sf"/>
</dbReference>
<dbReference type="SUPFAM" id="SSF46785">
    <property type="entry name" value="Winged helix' DNA-binding domain"/>
    <property type="match status" value="1"/>
</dbReference>
<dbReference type="Gene3D" id="3.40.190.290">
    <property type="match status" value="1"/>
</dbReference>
<evidence type="ECO:0000313" key="7">
    <source>
        <dbReference type="Proteomes" id="UP000185426"/>
    </source>
</evidence>
<keyword evidence="3" id="KW-0238">DNA-binding</keyword>
<dbReference type="PROSITE" id="PS50931">
    <property type="entry name" value="HTH_LYSR"/>
    <property type="match status" value="1"/>
</dbReference>
<reference evidence="6 7" key="1">
    <citation type="submission" date="2016-05" db="EMBL/GenBank/DDBJ databases">
        <title>Complete Genome and Methylome Analysis of Psychrotrophic Bacterial Isolates from Antarctic Lake Untersee.</title>
        <authorList>
            <person name="Fomenkov A."/>
            <person name="Akimov V.N."/>
            <person name="Vasilyeva L.V."/>
            <person name="Andersen D."/>
            <person name="Vincze T."/>
            <person name="Roberts R.J."/>
        </authorList>
    </citation>
    <scope>NUCLEOTIDE SEQUENCE [LARGE SCALE GENOMIC DNA]</scope>
    <source>
        <strain evidence="6 7">U14-5</strain>
    </source>
</reference>
<organism evidence="6 7">
    <name type="scientific">Bacillus safensis</name>
    <dbReference type="NCBI Taxonomy" id="561879"/>
    <lineage>
        <taxon>Bacteria</taxon>
        <taxon>Bacillati</taxon>
        <taxon>Bacillota</taxon>
        <taxon>Bacilli</taxon>
        <taxon>Bacillales</taxon>
        <taxon>Bacillaceae</taxon>
        <taxon>Bacillus</taxon>
    </lineage>
</organism>
<dbReference type="GO" id="GO:0003700">
    <property type="term" value="F:DNA-binding transcription factor activity"/>
    <property type="evidence" value="ECO:0007669"/>
    <property type="project" value="InterPro"/>
</dbReference>
<dbReference type="EMBL" id="CP015607">
    <property type="protein sequence ID" value="APT46106.1"/>
    <property type="molecule type" value="Genomic_DNA"/>
</dbReference>
<evidence type="ECO:0000256" key="1">
    <source>
        <dbReference type="ARBA" id="ARBA00009437"/>
    </source>
</evidence>
<dbReference type="GO" id="GO:0032993">
    <property type="term" value="C:protein-DNA complex"/>
    <property type="evidence" value="ECO:0007669"/>
    <property type="project" value="TreeGrafter"/>
</dbReference>
<dbReference type="SUPFAM" id="SSF53850">
    <property type="entry name" value="Periplasmic binding protein-like II"/>
    <property type="match status" value="1"/>
</dbReference>
<name>A0A1L6ZHW7_BACIA</name>
<dbReference type="GO" id="GO:0003677">
    <property type="term" value="F:DNA binding"/>
    <property type="evidence" value="ECO:0007669"/>
    <property type="project" value="UniProtKB-KW"/>
</dbReference>
<evidence type="ECO:0000259" key="5">
    <source>
        <dbReference type="PROSITE" id="PS50931"/>
    </source>
</evidence>
<dbReference type="InterPro" id="IPR005119">
    <property type="entry name" value="LysR_subst-bd"/>
</dbReference>
<dbReference type="FunFam" id="1.10.10.10:FF:000001">
    <property type="entry name" value="LysR family transcriptional regulator"/>
    <property type="match status" value="1"/>
</dbReference>
<gene>
    <name evidence="6" type="ORF">BSA145_09530</name>
</gene>
<feature type="domain" description="HTH lysR-type" evidence="5">
    <location>
        <begin position="1"/>
        <end position="54"/>
    </location>
</feature>
<dbReference type="AlphaFoldDB" id="A0A1L6ZHW7"/>
<dbReference type="PANTHER" id="PTHR30346:SF28">
    <property type="entry name" value="HTH-TYPE TRANSCRIPTIONAL REGULATOR CYNR"/>
    <property type="match status" value="1"/>
</dbReference>
<accession>A0A1L6ZHW7</accession>
<dbReference type="Gene3D" id="1.10.10.10">
    <property type="entry name" value="Winged helix-like DNA-binding domain superfamily/Winged helix DNA-binding domain"/>
    <property type="match status" value="1"/>
</dbReference>
<evidence type="ECO:0000313" key="6">
    <source>
        <dbReference type="EMBL" id="APT46106.1"/>
    </source>
</evidence>
<proteinExistence type="inferred from homology"/>
<dbReference type="InterPro" id="IPR000847">
    <property type="entry name" value="LysR_HTH_N"/>
</dbReference>
<dbReference type="InterPro" id="IPR036388">
    <property type="entry name" value="WH-like_DNA-bd_sf"/>
</dbReference>
<dbReference type="PANTHER" id="PTHR30346">
    <property type="entry name" value="TRANSCRIPTIONAL DUAL REGULATOR HCAR-RELATED"/>
    <property type="match status" value="1"/>
</dbReference>
<dbReference type="Pfam" id="PF03466">
    <property type="entry name" value="LysR_substrate"/>
    <property type="match status" value="1"/>
</dbReference>
<evidence type="ECO:0000256" key="4">
    <source>
        <dbReference type="ARBA" id="ARBA00023163"/>
    </source>
</evidence>
<evidence type="ECO:0000256" key="3">
    <source>
        <dbReference type="ARBA" id="ARBA00023125"/>
    </source>
</evidence>
<dbReference type="RefSeq" id="WP_075622308.1">
    <property type="nucleotide sequence ID" value="NZ_CP015607.1"/>
</dbReference>
<sequence>MMEYVIEVYRQQSFTKAADQLHIAQPSLSQQMKKLEEELDTPLFIRKYGQVTPTPQGRRFIKRAENILKERDDLLREMGEAAYEIGKELNIGAPAVTGGYVLPGLLKTFCQTYPHVHVQLIEESPRELEKRLLAGKLDLAILSMPVEHESLKTKQMLTEPLLLAVPQAAQPWLSEELNEIIMQAGQKESGHGIVPFQLLEGTPFIMLKEGYGFRQVVMELCRHHGFQPKAAFETSHIQTAQALVKNELGVTVVPKMVAQEDRNGVIYLNIDSCPTRTLVFAYVEERYLTKAAQAFMDLYQDQEKA</sequence>
<dbReference type="PRINTS" id="PR00039">
    <property type="entry name" value="HTHLYSR"/>
</dbReference>
<keyword evidence="4" id="KW-0804">Transcription</keyword>
<dbReference type="Proteomes" id="UP000185426">
    <property type="component" value="Chromosome"/>
</dbReference>
<dbReference type="CDD" id="cd05466">
    <property type="entry name" value="PBP2_LTTR_substrate"/>
    <property type="match status" value="1"/>
</dbReference>
<comment type="similarity">
    <text evidence="1">Belongs to the LysR transcriptional regulatory family.</text>
</comment>
<evidence type="ECO:0000256" key="2">
    <source>
        <dbReference type="ARBA" id="ARBA00023015"/>
    </source>
</evidence>
<protein>
    <submittedName>
        <fullName evidence="6">LysR family transcriptional regulator</fullName>
    </submittedName>
</protein>
<dbReference type="Pfam" id="PF00126">
    <property type="entry name" value="HTH_1"/>
    <property type="match status" value="1"/>
</dbReference>
<keyword evidence="2" id="KW-0805">Transcription regulation</keyword>